<comment type="similarity">
    <text evidence="1">Belongs to the TolB family.</text>
</comment>
<dbReference type="Pfam" id="PF07676">
    <property type="entry name" value="PD40"/>
    <property type="match status" value="2"/>
</dbReference>
<sequence length="321" mass="34742">MQQFELQLQNGYGLIAFTSNRGGAFAIWLYRPSDGWCAPLTRGLAVSASIPYWSPNKRKLAFIGEESRVYIIDALTGAVAALNRVEPYTFLDWSPSSRIVGFATPEGITLYDTISHHAAAIAHPGAYDLNWFPSGRELLFAAPDADGNGQLYRVQTDGGGLQQLTDQKEGPIHHVRLSPDGSRVLYTYPGASISLIATVELATGAVHRLEGGPLSKNANPVWSPDSRSIAYSATVWENDRYSAQIETDLAQGGRRQTIATASCYASVVSWSPDGNLIAYTSGCLETGDEATQMWVADADLRRSPQQIVDGAAITSLQWSPS</sequence>
<dbReference type="PANTHER" id="PTHR36842">
    <property type="entry name" value="PROTEIN TOLB HOMOLOG"/>
    <property type="match status" value="1"/>
</dbReference>
<dbReference type="PANTHER" id="PTHR36842:SF2">
    <property type="entry name" value="SLR0505 PROTEIN"/>
    <property type="match status" value="1"/>
</dbReference>
<dbReference type="RefSeq" id="WP_377499356.1">
    <property type="nucleotide sequence ID" value="NZ_JBHMDO010000041.1"/>
</dbReference>
<reference evidence="2 3" key="1">
    <citation type="submission" date="2024-09" db="EMBL/GenBank/DDBJ databases">
        <authorList>
            <person name="Sun Q."/>
            <person name="Mori K."/>
        </authorList>
    </citation>
    <scope>NUCLEOTIDE SEQUENCE [LARGE SCALE GENOMIC DNA]</scope>
    <source>
        <strain evidence="2 3">TISTR 2452</strain>
    </source>
</reference>
<dbReference type="SUPFAM" id="SSF82171">
    <property type="entry name" value="DPP6 N-terminal domain-like"/>
    <property type="match status" value="1"/>
</dbReference>
<keyword evidence="3" id="KW-1185">Reference proteome</keyword>
<evidence type="ECO:0000313" key="3">
    <source>
        <dbReference type="Proteomes" id="UP001589747"/>
    </source>
</evidence>
<dbReference type="Proteomes" id="UP001589747">
    <property type="component" value="Unassembled WGS sequence"/>
</dbReference>
<organism evidence="2 3">
    <name type="scientific">Paenibacillus aurantiacus</name>
    <dbReference type="NCBI Taxonomy" id="1936118"/>
    <lineage>
        <taxon>Bacteria</taxon>
        <taxon>Bacillati</taxon>
        <taxon>Bacillota</taxon>
        <taxon>Bacilli</taxon>
        <taxon>Bacillales</taxon>
        <taxon>Paenibacillaceae</taxon>
        <taxon>Paenibacillus</taxon>
    </lineage>
</organism>
<gene>
    <name evidence="2" type="ORF">ACFFSY_25245</name>
</gene>
<comment type="caution">
    <text evidence="2">The sequence shown here is derived from an EMBL/GenBank/DDBJ whole genome shotgun (WGS) entry which is preliminary data.</text>
</comment>
<evidence type="ECO:0000313" key="2">
    <source>
        <dbReference type="EMBL" id="MFB9329256.1"/>
    </source>
</evidence>
<dbReference type="InterPro" id="IPR011042">
    <property type="entry name" value="6-blade_b-propeller_TolB-like"/>
</dbReference>
<dbReference type="Gene3D" id="2.120.10.30">
    <property type="entry name" value="TolB, C-terminal domain"/>
    <property type="match status" value="3"/>
</dbReference>
<protein>
    <submittedName>
        <fullName evidence="2">TolB family protein</fullName>
    </submittedName>
</protein>
<dbReference type="InterPro" id="IPR011659">
    <property type="entry name" value="WD40"/>
</dbReference>
<evidence type="ECO:0000256" key="1">
    <source>
        <dbReference type="ARBA" id="ARBA00009820"/>
    </source>
</evidence>
<dbReference type="EMBL" id="JBHMDO010000041">
    <property type="protein sequence ID" value="MFB9329256.1"/>
    <property type="molecule type" value="Genomic_DNA"/>
</dbReference>
<proteinExistence type="inferred from homology"/>
<accession>A0ABV5KVK5</accession>
<name>A0ABV5KVK5_9BACL</name>
<dbReference type="SUPFAM" id="SSF69304">
    <property type="entry name" value="Tricorn protease N-terminal domain"/>
    <property type="match status" value="1"/>
</dbReference>